<reference evidence="3" key="1">
    <citation type="journal article" date="2019" name="Int. J. Syst. Evol. Microbiol.">
        <title>The Global Catalogue of Microorganisms (GCM) 10K type strain sequencing project: providing services to taxonomists for standard genome sequencing and annotation.</title>
        <authorList>
            <consortium name="The Broad Institute Genomics Platform"/>
            <consortium name="The Broad Institute Genome Sequencing Center for Infectious Disease"/>
            <person name="Wu L."/>
            <person name="Ma J."/>
        </authorList>
    </citation>
    <scope>NUCLEOTIDE SEQUENCE [LARGE SCALE GENOMIC DNA]</scope>
    <source>
        <strain evidence="3">CECT 8010</strain>
    </source>
</reference>
<protein>
    <submittedName>
        <fullName evidence="2">GNAT family N-acetyltransferase</fullName>
        <ecNumber evidence="2">2.3.-.-</ecNumber>
    </submittedName>
</protein>
<dbReference type="PANTHER" id="PTHR43233">
    <property type="entry name" value="FAMILY N-ACETYLTRANSFERASE, PUTATIVE (AFU_ORTHOLOGUE AFUA_6G03350)-RELATED"/>
    <property type="match status" value="1"/>
</dbReference>
<dbReference type="EC" id="2.3.-.-" evidence="2"/>
<dbReference type="PANTHER" id="PTHR43233:SF1">
    <property type="entry name" value="FAMILY N-ACETYLTRANSFERASE, PUTATIVE (AFU_ORTHOLOGUE AFUA_6G03350)-RELATED"/>
    <property type="match status" value="1"/>
</dbReference>
<dbReference type="Proteomes" id="UP001595906">
    <property type="component" value="Unassembled WGS sequence"/>
</dbReference>
<dbReference type="Pfam" id="PF00583">
    <property type="entry name" value="Acetyltransf_1"/>
    <property type="match status" value="1"/>
</dbReference>
<dbReference type="RefSeq" id="WP_379013706.1">
    <property type="nucleotide sequence ID" value="NZ_JBHSDC010000016.1"/>
</dbReference>
<dbReference type="GO" id="GO:0016746">
    <property type="term" value="F:acyltransferase activity"/>
    <property type="evidence" value="ECO:0007669"/>
    <property type="project" value="UniProtKB-KW"/>
</dbReference>
<keyword evidence="2" id="KW-0808">Transferase</keyword>
<comment type="caution">
    <text evidence="2">The sequence shown here is derived from an EMBL/GenBank/DDBJ whole genome shotgun (WGS) entry which is preliminary data.</text>
</comment>
<feature type="domain" description="N-acetyltransferase" evidence="1">
    <location>
        <begin position="13"/>
        <end position="147"/>
    </location>
</feature>
<name>A0ABV8PYA9_9BACT</name>
<keyword evidence="3" id="KW-1185">Reference proteome</keyword>
<evidence type="ECO:0000313" key="3">
    <source>
        <dbReference type="Proteomes" id="UP001595906"/>
    </source>
</evidence>
<dbReference type="SUPFAM" id="SSF55729">
    <property type="entry name" value="Acyl-CoA N-acyltransferases (Nat)"/>
    <property type="match status" value="1"/>
</dbReference>
<sequence length="153" mass="18039">MNNAFYEAIKDNFLISTNPILLDVKAIYQYLSQESYWAKNIPLATVEKSIKHSLCFGMYDGSELIGFARLITDMATFAYLCDVFVMVTYRKRGLSKWLMQTIHMHPELQGLRRWLLGTRDAQGLYQQFGWEVVPEDMYKRFMQLHFPDVYVKD</sequence>
<organism evidence="2 3">
    <name type="scientific">Parasediminibacterium paludis</name>
    <dbReference type="NCBI Taxonomy" id="908966"/>
    <lineage>
        <taxon>Bacteria</taxon>
        <taxon>Pseudomonadati</taxon>
        <taxon>Bacteroidota</taxon>
        <taxon>Chitinophagia</taxon>
        <taxon>Chitinophagales</taxon>
        <taxon>Chitinophagaceae</taxon>
        <taxon>Parasediminibacterium</taxon>
    </lineage>
</organism>
<keyword evidence="2" id="KW-0012">Acyltransferase</keyword>
<dbReference type="CDD" id="cd04301">
    <property type="entry name" value="NAT_SF"/>
    <property type="match status" value="1"/>
</dbReference>
<proteinExistence type="predicted"/>
<dbReference type="InterPro" id="IPR053144">
    <property type="entry name" value="Acetyltransferase_Butenolide"/>
</dbReference>
<dbReference type="EMBL" id="JBHSDC010000016">
    <property type="protein sequence ID" value="MFC4232021.1"/>
    <property type="molecule type" value="Genomic_DNA"/>
</dbReference>
<accession>A0ABV8PYA9</accession>
<evidence type="ECO:0000259" key="1">
    <source>
        <dbReference type="PROSITE" id="PS51186"/>
    </source>
</evidence>
<dbReference type="PROSITE" id="PS51186">
    <property type="entry name" value="GNAT"/>
    <property type="match status" value="1"/>
</dbReference>
<dbReference type="InterPro" id="IPR000182">
    <property type="entry name" value="GNAT_dom"/>
</dbReference>
<dbReference type="Gene3D" id="3.40.630.30">
    <property type="match status" value="1"/>
</dbReference>
<evidence type="ECO:0000313" key="2">
    <source>
        <dbReference type="EMBL" id="MFC4232021.1"/>
    </source>
</evidence>
<gene>
    <name evidence="2" type="ORF">ACFOW1_08970</name>
</gene>
<dbReference type="InterPro" id="IPR016181">
    <property type="entry name" value="Acyl_CoA_acyltransferase"/>
</dbReference>